<accession>A0A1V1NY31</accession>
<name>A0A1V1NY31_9BACT</name>
<reference evidence="2" key="1">
    <citation type="submission" date="2012-11" db="EMBL/GenBank/DDBJ databases">
        <authorList>
            <person name="Lucero-Rivera Y.E."/>
            <person name="Tovar-Ramirez D."/>
        </authorList>
    </citation>
    <scope>NUCLEOTIDE SEQUENCE [LARGE SCALE GENOMIC DNA]</scope>
    <source>
        <strain evidence="2">Araruama</strain>
    </source>
</reference>
<feature type="non-terminal residue" evidence="1">
    <location>
        <position position="154"/>
    </location>
</feature>
<dbReference type="InterPro" id="IPR027417">
    <property type="entry name" value="P-loop_NTPase"/>
</dbReference>
<dbReference type="EMBL" id="ATBP01001394">
    <property type="protein sequence ID" value="ETR67406.1"/>
    <property type="molecule type" value="Genomic_DNA"/>
</dbReference>
<dbReference type="Gene3D" id="3.40.50.300">
    <property type="entry name" value="P-loop containing nucleotide triphosphate hydrolases"/>
    <property type="match status" value="1"/>
</dbReference>
<dbReference type="SUPFAM" id="SSF52540">
    <property type="entry name" value="P-loop containing nucleoside triphosphate hydrolases"/>
    <property type="match status" value="1"/>
</dbReference>
<comment type="caution">
    <text evidence="1">The sequence shown here is derived from an EMBL/GenBank/DDBJ whole genome shotgun (WGS) entry which is preliminary data.</text>
</comment>
<evidence type="ECO:0000313" key="2">
    <source>
        <dbReference type="Proteomes" id="UP000189670"/>
    </source>
</evidence>
<proteinExistence type="predicted"/>
<protein>
    <submittedName>
        <fullName evidence="1">Uncharacterized protein</fullName>
    </submittedName>
</protein>
<organism evidence="1 2">
    <name type="scientific">Candidatus Magnetoglobus multicellularis str. Araruama</name>
    <dbReference type="NCBI Taxonomy" id="890399"/>
    <lineage>
        <taxon>Bacteria</taxon>
        <taxon>Pseudomonadati</taxon>
        <taxon>Thermodesulfobacteriota</taxon>
        <taxon>Desulfobacteria</taxon>
        <taxon>Desulfobacterales</taxon>
        <taxon>Desulfobacteraceae</taxon>
        <taxon>Candidatus Magnetoglobus</taxon>
    </lineage>
</organism>
<evidence type="ECO:0000313" key="1">
    <source>
        <dbReference type="EMBL" id="ETR67406.1"/>
    </source>
</evidence>
<gene>
    <name evidence="1" type="ORF">OMM_11634</name>
</gene>
<sequence length="154" mass="17023">MGNYDKFTNIIQGDLVQGDKVQLKQVAKTIVMGNVYQNSVIQAPENKQPLISAKDKESHNLEMIYLKHMLRESGHMSLAGIDKKAASDAEIRLNIGAVYTALLTRTPQKEHDIRAMKSGQDKLRPALELLNSCKKLVLLGDPGSGKTTFVNYVA</sequence>
<dbReference type="Proteomes" id="UP000189670">
    <property type="component" value="Unassembled WGS sequence"/>
</dbReference>
<dbReference type="AlphaFoldDB" id="A0A1V1NY31"/>